<keyword evidence="3" id="KW-1003">Cell membrane</keyword>
<proteinExistence type="inferred from homology"/>
<sequence>MMIREILVEPQHIAWLPWAVSYFFFAGIATTAVLSALAMRIFKQATLQQELIAVAIALSCAVVAPIALMADLHQPTRFWHLFTVATYWSWMWWGAYILPSFIIALFGYFLFLFRQVRSKTTYFSGFALNTFRILALLTSVLMLLYTCMEVYKVETRPLWHHHWLMPLIVFSALPTTALLIKENIQLRTKQSLNYLRRWALVGLLFFASSVVGLVLSKGETALQFTQLYNQNSLSFFTALLAVAMVFSGFIPSFALRMGLTVLFGIAFTWSVRWILLIQVQSIAKYNALANPYSLEWNADGVLGIVAMIGLWSLVSVVIWQVLNTTEANMLQSKECYDE</sequence>
<comment type="subcellular location">
    <subcellularLocation>
        <location evidence="1">Cell membrane</location>
        <topology evidence="1">Multi-pass membrane protein</topology>
    </subcellularLocation>
</comment>
<accession>A0A1V3L192</accession>
<gene>
    <name evidence="9" type="ORF">BKG88_01810</name>
    <name evidence="8" type="ORF">BKG92_04000</name>
</gene>
<dbReference type="InterPro" id="IPR052049">
    <property type="entry name" value="Electron_transfer_protein"/>
</dbReference>
<feature type="transmembrane region" description="Helical" evidence="7">
    <location>
        <begin position="194"/>
        <end position="215"/>
    </location>
</feature>
<feature type="transmembrane region" description="Helical" evidence="7">
    <location>
        <begin position="20"/>
        <end position="39"/>
    </location>
</feature>
<evidence type="ECO:0000256" key="6">
    <source>
        <dbReference type="ARBA" id="ARBA00023136"/>
    </source>
</evidence>
<keyword evidence="5 7" id="KW-1133">Transmembrane helix</keyword>
<dbReference type="GO" id="GO:0005886">
    <property type="term" value="C:plasma membrane"/>
    <property type="evidence" value="ECO:0007669"/>
    <property type="project" value="UniProtKB-SubCell"/>
</dbReference>
<evidence type="ECO:0000256" key="3">
    <source>
        <dbReference type="ARBA" id="ARBA00022475"/>
    </source>
</evidence>
<dbReference type="EMBL" id="MLAI01000009">
    <property type="protein sequence ID" value="OOF87519.1"/>
    <property type="molecule type" value="Genomic_DNA"/>
</dbReference>
<evidence type="ECO:0000313" key="10">
    <source>
        <dbReference type="Proteomes" id="UP000188573"/>
    </source>
</evidence>
<evidence type="ECO:0000313" key="8">
    <source>
        <dbReference type="EMBL" id="OOF83193.1"/>
    </source>
</evidence>
<feature type="transmembrane region" description="Helical" evidence="7">
    <location>
        <begin position="261"/>
        <end position="280"/>
    </location>
</feature>
<dbReference type="PANTHER" id="PTHR34856:SF2">
    <property type="entry name" value="PROTEIN NRFD"/>
    <property type="match status" value="1"/>
</dbReference>
<feature type="transmembrane region" description="Helical" evidence="7">
    <location>
        <begin position="51"/>
        <end position="70"/>
    </location>
</feature>
<dbReference type="InterPro" id="IPR005614">
    <property type="entry name" value="NrfD-like"/>
</dbReference>
<dbReference type="EMBL" id="MLAG01000017">
    <property type="protein sequence ID" value="OOF83193.1"/>
    <property type="molecule type" value="Genomic_DNA"/>
</dbReference>
<evidence type="ECO:0000256" key="1">
    <source>
        <dbReference type="ARBA" id="ARBA00004651"/>
    </source>
</evidence>
<dbReference type="Proteomes" id="UP000188573">
    <property type="component" value="Unassembled WGS sequence"/>
</dbReference>
<evidence type="ECO:0000256" key="7">
    <source>
        <dbReference type="SAM" id="Phobius"/>
    </source>
</evidence>
<dbReference type="PANTHER" id="PTHR34856">
    <property type="entry name" value="PROTEIN NRFD"/>
    <property type="match status" value="1"/>
</dbReference>
<feature type="transmembrane region" description="Helical" evidence="7">
    <location>
        <begin position="300"/>
        <end position="322"/>
    </location>
</feature>
<evidence type="ECO:0000256" key="4">
    <source>
        <dbReference type="ARBA" id="ARBA00022692"/>
    </source>
</evidence>
<keyword evidence="10" id="KW-1185">Reference proteome</keyword>
<evidence type="ECO:0000256" key="2">
    <source>
        <dbReference type="ARBA" id="ARBA00008929"/>
    </source>
</evidence>
<reference evidence="10 11" key="1">
    <citation type="submission" date="2016-10" db="EMBL/GenBank/DDBJ databases">
        <title>Rodentibacter gen. nov. and new species.</title>
        <authorList>
            <person name="Christensen H."/>
        </authorList>
    </citation>
    <scope>NUCLEOTIDE SEQUENCE [LARGE SCALE GENOMIC DNA]</scope>
    <source>
        <strain evidence="8 10">Ac81</strain>
        <strain evidence="9 11">Ppn158</strain>
    </source>
</reference>
<protein>
    <recommendedName>
        <fullName evidence="12">Tetrathionate reductase subunit C</fullName>
    </recommendedName>
</protein>
<feature type="transmembrane region" description="Helical" evidence="7">
    <location>
        <begin position="133"/>
        <end position="151"/>
    </location>
</feature>
<dbReference type="Pfam" id="PF03916">
    <property type="entry name" value="NrfD"/>
    <property type="match status" value="1"/>
</dbReference>
<feature type="transmembrane region" description="Helical" evidence="7">
    <location>
        <begin position="235"/>
        <end position="254"/>
    </location>
</feature>
<evidence type="ECO:0000313" key="11">
    <source>
        <dbReference type="Proteomes" id="UP000189353"/>
    </source>
</evidence>
<evidence type="ECO:0000256" key="5">
    <source>
        <dbReference type="ARBA" id="ARBA00022989"/>
    </source>
</evidence>
<comment type="caution">
    <text evidence="8">The sequence shown here is derived from an EMBL/GenBank/DDBJ whole genome shotgun (WGS) entry which is preliminary data.</text>
</comment>
<comment type="similarity">
    <text evidence="2">Belongs to the NrfD family.</text>
</comment>
<keyword evidence="4 7" id="KW-0812">Transmembrane</keyword>
<dbReference type="Proteomes" id="UP000189353">
    <property type="component" value="Unassembled WGS sequence"/>
</dbReference>
<feature type="transmembrane region" description="Helical" evidence="7">
    <location>
        <begin position="90"/>
        <end position="113"/>
    </location>
</feature>
<evidence type="ECO:0000313" key="9">
    <source>
        <dbReference type="EMBL" id="OOF87519.1"/>
    </source>
</evidence>
<name>A0A1V3L192_9PAST</name>
<keyword evidence="6 7" id="KW-0472">Membrane</keyword>
<evidence type="ECO:0008006" key="12">
    <source>
        <dbReference type="Google" id="ProtNLM"/>
    </source>
</evidence>
<dbReference type="AlphaFoldDB" id="A0A1V3L192"/>
<organism evidence="8 10">
    <name type="scientific">Rodentibacter ratti</name>
    <dbReference type="NCBI Taxonomy" id="1906745"/>
    <lineage>
        <taxon>Bacteria</taxon>
        <taxon>Pseudomonadati</taxon>
        <taxon>Pseudomonadota</taxon>
        <taxon>Gammaproteobacteria</taxon>
        <taxon>Pasteurellales</taxon>
        <taxon>Pasteurellaceae</taxon>
        <taxon>Rodentibacter</taxon>
    </lineage>
</organism>
<feature type="transmembrane region" description="Helical" evidence="7">
    <location>
        <begin position="163"/>
        <end position="182"/>
    </location>
</feature>
<dbReference type="Gene3D" id="1.20.1630.10">
    <property type="entry name" value="Formate dehydrogenase/DMSO reductase domain"/>
    <property type="match status" value="1"/>
</dbReference>